<name>A0A7W4IL29_9PROT</name>
<gene>
    <name evidence="3" type="ORF">HLH25_08425</name>
    <name evidence="2" type="ORF">HLH26_08430</name>
</gene>
<organism evidence="2 5">
    <name type="scientific">Gluconacetobacter dulcium</name>
    <dbReference type="NCBI Taxonomy" id="2729096"/>
    <lineage>
        <taxon>Bacteria</taxon>
        <taxon>Pseudomonadati</taxon>
        <taxon>Pseudomonadota</taxon>
        <taxon>Alphaproteobacteria</taxon>
        <taxon>Acetobacterales</taxon>
        <taxon>Acetobacteraceae</taxon>
        <taxon>Gluconacetobacter</taxon>
    </lineage>
</organism>
<sequence length="1199" mass="129086">MSRFSSFQYAPSETRQILRDRFSRKLRVSRQDHYRDPNLAYTPDVVALRLLQEMTISPASAWSAVEAAYGLDGVCPDEAATLPDLVSSGGARVVWGRVKISQDIAVRALRAPDGEMDALKALAKGIHGQTFGFDTDFGADAELRALSEDIVAGQLDPHHLVVRSPAWVAERLWESVRGQAISVEVALRRWIDLWGVLEYPDIVPERAWGPGDAATFREAALGLIGSEPALAGWIETRDLYVRQAAFAHNVTVANAECHIPAPPSTAVCRALWLESRAVEGSAYGSLDDCGALFGLARVLLADVDAQNNAKAPHPMAAALFDLALDRPELFNAVLHQARSHPRLLADLVLHPPTAALACLLIAQWRHPGGAWERALTEADHQVGQADAFADGVAILGEHLRRDAIPVGEAAALLSWLHRRAGPGFVDDVAGADLLMASLRRELAMCPAPVLLAMTGSLRGPALDQGLGAPEFAAVLDLCDLGNLTDDVDPEGVIAAYEGAFQADHYSLSAYRVDAAGAAALARLSERTEDLRKRFLYPLHLRARLAAAPPDQNPFTLADALGRSVRVHIRILCRAIVGGPLDTTSDLLEALVDAVRSGALEHKEKGRVAAFAPSFENTLIRTPRDRPLSSDLTAALGCLNPAAQVSLLDAILETDEPLILAQILPNVPPNLRARVEQRIAALAPDAAAEIRSLPEMHARIDQLLTIGAADAAASYMAAERNLKMLGKPAGRELTRFRNELRLAFLKQDWDAITHAPQPAFTARLEQASALETLQQFRGLVALVGPNSDPVVAKAVFAKLFAKRNSLIFATNWFAAAISELLVDDSFGLLAGPNVRLGRQVLAELDRMVALLPKGPPDEVLECNRAQLLLALGEPGQASATLSSVPLTRLHAVAAAYRAVAFARLGHPAEATAALDGAEFRFGATPILTAARAHIASGAAFLALPEVSAYDNLVDNVGSAIARFRLMGPQQQARVLRPQSDAFEALLIDYVRAAADAVVSLVPMMKGVDIDAIEDDLNAFVQHLLAARVQFLGWSVNDQSKGGYSANANAGERDIILTSGSTILAIVEALKCKSALTQDVVRADLESHFQKLLGYGNPRIFFHLTYAYIDVGEVIAFLGTAAETACPPGFKYLGQEKIRHEDSRPPGFVARYDADFGEVKVVFLVLNMGQDRQRNAGITAGKTKARKATKEGGRREGRARR</sequence>
<accession>A0A7W4IL29</accession>
<dbReference type="Proteomes" id="UP000561077">
    <property type="component" value="Unassembled WGS sequence"/>
</dbReference>
<proteinExistence type="predicted"/>
<evidence type="ECO:0000313" key="5">
    <source>
        <dbReference type="Proteomes" id="UP000561077"/>
    </source>
</evidence>
<protein>
    <submittedName>
        <fullName evidence="2">Uncharacterized protein</fullName>
    </submittedName>
</protein>
<keyword evidence="4" id="KW-1185">Reference proteome</keyword>
<feature type="region of interest" description="Disordered" evidence="1">
    <location>
        <begin position="1173"/>
        <end position="1199"/>
    </location>
</feature>
<dbReference type="EMBL" id="JABEQN010000008">
    <property type="protein sequence ID" value="MBB2193666.1"/>
    <property type="molecule type" value="Genomic_DNA"/>
</dbReference>
<dbReference type="AlphaFoldDB" id="A0A7W4IL29"/>
<reference evidence="4 5" key="1">
    <citation type="submission" date="2020-04" db="EMBL/GenBank/DDBJ databases">
        <title>Description of novel Gluconacetobacter.</title>
        <authorList>
            <person name="Sombolestani A."/>
        </authorList>
    </citation>
    <scope>NUCLEOTIDE SEQUENCE [LARGE SCALE GENOMIC DNA]</scope>
    <source>
        <strain evidence="3 4">LMG 1728</strain>
        <strain evidence="2 5">LMG 1731</strain>
    </source>
</reference>
<dbReference type="EMBL" id="JABEQO010000008">
    <property type="protein sequence ID" value="MBB2164567.1"/>
    <property type="molecule type" value="Genomic_DNA"/>
</dbReference>
<evidence type="ECO:0000313" key="3">
    <source>
        <dbReference type="EMBL" id="MBB2193666.1"/>
    </source>
</evidence>
<evidence type="ECO:0000313" key="4">
    <source>
        <dbReference type="Proteomes" id="UP000540490"/>
    </source>
</evidence>
<dbReference type="Proteomes" id="UP000540490">
    <property type="component" value="Unassembled WGS sequence"/>
</dbReference>
<feature type="compositionally biased region" description="Basic and acidic residues" evidence="1">
    <location>
        <begin position="1186"/>
        <end position="1199"/>
    </location>
</feature>
<evidence type="ECO:0000313" key="2">
    <source>
        <dbReference type="EMBL" id="MBB2164567.1"/>
    </source>
</evidence>
<comment type="caution">
    <text evidence="2">The sequence shown here is derived from an EMBL/GenBank/DDBJ whole genome shotgun (WGS) entry which is preliminary data.</text>
</comment>
<evidence type="ECO:0000256" key="1">
    <source>
        <dbReference type="SAM" id="MobiDB-lite"/>
    </source>
</evidence>
<dbReference type="RefSeq" id="WP_182973630.1">
    <property type="nucleotide sequence ID" value="NZ_JABEQN010000008.1"/>
</dbReference>